<feature type="domain" description="Methyltransferase type 11" evidence="1">
    <location>
        <begin position="98"/>
        <end position="180"/>
    </location>
</feature>
<dbReference type="InterPro" id="IPR029063">
    <property type="entry name" value="SAM-dependent_MTases_sf"/>
</dbReference>
<dbReference type="InterPro" id="IPR013216">
    <property type="entry name" value="Methyltransf_11"/>
</dbReference>
<sequence length="267" mass="29817">MVLASAGRPAYGARLAGCLGLHAGAELPAWSMGYRHAKPLDDGGLMTLATAMRPIDPRLLQGILSRHLAMYRNKVPTYQAVMLDSLRELWDEHHRNLLDVGGGTGVIAQAMAELFPVDEVQTVDMVDRFCSSLSVPTRQYDGKTLPFADRSFAAATLNNVVHHVPVAARMGLLREIRRVVDGPLYIKDHESCGTLDNLRLTTMDAIGNIPFGGMIWARYLTRADWERLAAESGYRIARRAAPKQYRKNIYRLLFPNRLEVAMRFEPT</sequence>
<keyword evidence="2" id="KW-0808">Transferase</keyword>
<protein>
    <submittedName>
        <fullName evidence="2">Class I SAM-dependent methyltransferase</fullName>
    </submittedName>
</protein>
<dbReference type="Pfam" id="PF08241">
    <property type="entry name" value="Methyltransf_11"/>
    <property type="match status" value="1"/>
</dbReference>
<dbReference type="Proteomes" id="UP000273786">
    <property type="component" value="Unassembled WGS sequence"/>
</dbReference>
<reference evidence="2 3" key="1">
    <citation type="submission" date="2018-11" db="EMBL/GenBank/DDBJ databases">
        <title>the genome of Mesorhizobium tamadayense DSM 28320.</title>
        <authorList>
            <person name="Gao J."/>
        </authorList>
    </citation>
    <scope>NUCLEOTIDE SEQUENCE [LARGE SCALE GENOMIC DNA]</scope>
    <source>
        <strain evidence="2 3">DSM 28320</strain>
    </source>
</reference>
<proteinExistence type="predicted"/>
<comment type="caution">
    <text evidence="2">The sequence shown here is derived from an EMBL/GenBank/DDBJ whole genome shotgun (WGS) entry which is preliminary data.</text>
</comment>
<organism evidence="2 3">
    <name type="scientific">Mesorhizobium tamadayense</name>
    <dbReference type="NCBI Taxonomy" id="425306"/>
    <lineage>
        <taxon>Bacteria</taxon>
        <taxon>Pseudomonadati</taxon>
        <taxon>Pseudomonadota</taxon>
        <taxon>Alphaproteobacteria</taxon>
        <taxon>Hyphomicrobiales</taxon>
        <taxon>Phyllobacteriaceae</taxon>
        <taxon>Mesorhizobium</taxon>
    </lineage>
</organism>
<name>A0A3P3FD20_9HYPH</name>
<dbReference type="EMBL" id="RQXT01000031">
    <property type="protein sequence ID" value="RRH96485.1"/>
    <property type="molecule type" value="Genomic_DNA"/>
</dbReference>
<evidence type="ECO:0000313" key="2">
    <source>
        <dbReference type="EMBL" id="RRH96485.1"/>
    </source>
</evidence>
<gene>
    <name evidence="2" type="ORF">EH240_22795</name>
</gene>
<accession>A0A3P3FD20</accession>
<keyword evidence="2" id="KW-0489">Methyltransferase</keyword>
<dbReference type="OrthoDB" id="9787738at2"/>
<dbReference type="CDD" id="cd02440">
    <property type="entry name" value="AdoMet_MTases"/>
    <property type="match status" value="1"/>
</dbReference>
<dbReference type="SUPFAM" id="SSF53335">
    <property type="entry name" value="S-adenosyl-L-methionine-dependent methyltransferases"/>
    <property type="match status" value="1"/>
</dbReference>
<dbReference type="GO" id="GO:0008757">
    <property type="term" value="F:S-adenosylmethionine-dependent methyltransferase activity"/>
    <property type="evidence" value="ECO:0007669"/>
    <property type="project" value="InterPro"/>
</dbReference>
<keyword evidence="3" id="KW-1185">Reference proteome</keyword>
<evidence type="ECO:0000313" key="3">
    <source>
        <dbReference type="Proteomes" id="UP000273786"/>
    </source>
</evidence>
<dbReference type="GO" id="GO:0032259">
    <property type="term" value="P:methylation"/>
    <property type="evidence" value="ECO:0007669"/>
    <property type="project" value="UniProtKB-KW"/>
</dbReference>
<evidence type="ECO:0000259" key="1">
    <source>
        <dbReference type="Pfam" id="PF08241"/>
    </source>
</evidence>
<dbReference type="AlphaFoldDB" id="A0A3P3FD20"/>
<dbReference type="Gene3D" id="3.40.50.150">
    <property type="entry name" value="Vaccinia Virus protein VP39"/>
    <property type="match status" value="1"/>
</dbReference>